<dbReference type="InterPro" id="IPR019734">
    <property type="entry name" value="TPR_rpt"/>
</dbReference>
<dbReference type="PANTHER" id="PTHR45641:SF19">
    <property type="entry name" value="NEPHROCYSTIN-3"/>
    <property type="match status" value="1"/>
</dbReference>
<dbReference type="AlphaFoldDB" id="A0A8S2I729"/>
<feature type="repeat" description="TPR" evidence="3">
    <location>
        <begin position="528"/>
        <end position="561"/>
    </location>
</feature>
<dbReference type="SMART" id="SM00028">
    <property type="entry name" value="TPR"/>
    <property type="match status" value="4"/>
</dbReference>
<organism evidence="5 6">
    <name type="scientific">Didymodactylos carnosus</name>
    <dbReference type="NCBI Taxonomy" id="1234261"/>
    <lineage>
        <taxon>Eukaryota</taxon>
        <taxon>Metazoa</taxon>
        <taxon>Spiralia</taxon>
        <taxon>Gnathifera</taxon>
        <taxon>Rotifera</taxon>
        <taxon>Eurotatoria</taxon>
        <taxon>Bdelloidea</taxon>
        <taxon>Philodinida</taxon>
        <taxon>Philodinidae</taxon>
        <taxon>Didymodactylos</taxon>
    </lineage>
</organism>
<dbReference type="Proteomes" id="UP000682733">
    <property type="component" value="Unassembled WGS sequence"/>
</dbReference>
<evidence type="ECO:0000313" key="5">
    <source>
        <dbReference type="EMBL" id="CAF3721683.1"/>
    </source>
</evidence>
<dbReference type="Pfam" id="PF13424">
    <property type="entry name" value="TPR_12"/>
    <property type="match status" value="1"/>
</dbReference>
<evidence type="ECO:0000256" key="2">
    <source>
        <dbReference type="ARBA" id="ARBA00022803"/>
    </source>
</evidence>
<comment type="caution">
    <text evidence="5">The sequence shown here is derived from an EMBL/GenBank/DDBJ whole genome shotgun (WGS) entry which is preliminary data.</text>
</comment>
<gene>
    <name evidence="4" type="ORF">OVA965_LOCUS11954</name>
    <name evidence="5" type="ORF">TMI583_LOCUS11958</name>
</gene>
<dbReference type="PROSITE" id="PS50005">
    <property type="entry name" value="TPR"/>
    <property type="match status" value="2"/>
</dbReference>
<dbReference type="PANTHER" id="PTHR45641">
    <property type="entry name" value="TETRATRICOPEPTIDE REPEAT PROTEIN (AFU_ORTHOLOGUE AFUA_6G03870)"/>
    <property type="match status" value="1"/>
</dbReference>
<dbReference type="EMBL" id="CAJNOK010004714">
    <property type="protein sequence ID" value="CAF0947153.1"/>
    <property type="molecule type" value="Genomic_DNA"/>
</dbReference>
<dbReference type="Gene3D" id="1.25.40.10">
    <property type="entry name" value="Tetratricopeptide repeat domain"/>
    <property type="match status" value="2"/>
</dbReference>
<feature type="repeat" description="TPR" evidence="3">
    <location>
        <begin position="567"/>
        <end position="600"/>
    </location>
</feature>
<dbReference type="InterPro" id="IPR006597">
    <property type="entry name" value="Sel1-like"/>
</dbReference>
<protein>
    <submittedName>
        <fullName evidence="5">Uncharacterized protein</fullName>
    </submittedName>
</protein>
<evidence type="ECO:0000256" key="1">
    <source>
        <dbReference type="ARBA" id="ARBA00022737"/>
    </source>
</evidence>
<dbReference type="SUPFAM" id="SSF81901">
    <property type="entry name" value="HCP-like"/>
    <property type="match status" value="1"/>
</dbReference>
<evidence type="ECO:0000313" key="6">
    <source>
        <dbReference type="Proteomes" id="UP000682733"/>
    </source>
</evidence>
<dbReference type="SMART" id="SM00671">
    <property type="entry name" value="SEL1"/>
    <property type="match status" value="2"/>
</dbReference>
<evidence type="ECO:0000256" key="3">
    <source>
        <dbReference type="PROSITE-ProRule" id="PRU00339"/>
    </source>
</evidence>
<name>A0A8S2I729_9BILA</name>
<accession>A0A8S2I729</accession>
<evidence type="ECO:0000313" key="4">
    <source>
        <dbReference type="EMBL" id="CAF0947153.1"/>
    </source>
</evidence>
<proteinExistence type="predicted"/>
<keyword evidence="1" id="KW-0677">Repeat</keyword>
<keyword evidence="2 3" id="KW-0802">TPR repeat</keyword>
<dbReference type="EMBL" id="CAJOBA010004719">
    <property type="protein sequence ID" value="CAF3721683.1"/>
    <property type="molecule type" value="Genomic_DNA"/>
</dbReference>
<dbReference type="Proteomes" id="UP000677228">
    <property type="component" value="Unassembled WGS sequence"/>
</dbReference>
<dbReference type="PROSITE" id="PS50293">
    <property type="entry name" value="TPR_REGION"/>
    <property type="match status" value="1"/>
</dbReference>
<dbReference type="SUPFAM" id="SSF52047">
    <property type="entry name" value="RNI-like"/>
    <property type="match status" value="1"/>
</dbReference>
<dbReference type="InterPro" id="IPR011990">
    <property type="entry name" value="TPR-like_helical_dom_sf"/>
</dbReference>
<reference evidence="5" key="1">
    <citation type="submission" date="2021-02" db="EMBL/GenBank/DDBJ databases">
        <authorList>
            <person name="Nowell W R."/>
        </authorList>
    </citation>
    <scope>NUCLEOTIDE SEQUENCE</scope>
</reference>
<sequence>MDAFLNLNHRLHSLVHYHLHKKINLIRIHRFEHLLARFRETLTTIQCDDKQLAKVFLLTYPQLKSLTILHAPPRTQANYLTFIPTLTTKLSTLKLLHVRENDLLQLLKNLTEIQFLKVKFAECERVTDSLLPANVVNMKVSSYLKQFHLSAEREINYDQIESLVKRFSQSLEILTLNMTMLSRVNAEMVDGNRLLQNLTWYANLPDYNYFKQLRLLFPNVKYLNFFIDDHVKLNELRKQMEGDEELSLIGKEVEKCSFWTARDDHEGGNCILYFRHFIADIHRQLVELPFYCRPFTVYGTQMMRIEELKNLQKNIGEIASIKTFFSGTMCSQTVLSNAVTTNINPLCKAVLFEIAVDCTSDTASFGKIQTVGDQENYGIMFSPGSVFRIESVAQIPPRGILHVKLSLTDRQLSKVRGLFERIRNEFAHPLTLITLGNFFCEVGQLDEAMRYYEILHSVYESDNDAIEIINCNIGLIYEHKSDYEAALGQYHTGLNRTMQSSSSHEADTQQRIADIILKPPLMNHSSSSISYFNLGCVYFYKLNYKKALENFEQAYDYLTNDNTIEEADILNNIGCVYYKRNDFQKALQCYEKALDRALKILPAENLLITCYLKNISTVVNSVDVNK</sequence>